<organism evidence="3 4">
    <name type="scientific">Myxacorys almedinensis A</name>
    <dbReference type="NCBI Taxonomy" id="2690445"/>
    <lineage>
        <taxon>Bacteria</taxon>
        <taxon>Bacillati</taxon>
        <taxon>Cyanobacteriota</taxon>
        <taxon>Cyanophyceae</taxon>
        <taxon>Leptolyngbyales</taxon>
        <taxon>Leptolyngbyaceae</taxon>
        <taxon>Myxacorys</taxon>
        <taxon>Myxacorys almedinensis</taxon>
    </lineage>
</organism>
<comment type="caution">
    <text evidence="3">The sequence shown here is derived from an EMBL/GenBank/DDBJ whole genome shotgun (WGS) entry which is preliminary data.</text>
</comment>
<dbReference type="Gene3D" id="3.90.1010.10">
    <property type="match status" value="1"/>
</dbReference>
<accession>A0A8J7Z863</accession>
<evidence type="ECO:0000313" key="4">
    <source>
        <dbReference type="Proteomes" id="UP000646053"/>
    </source>
</evidence>
<reference evidence="3" key="1">
    <citation type="submission" date="2019-12" db="EMBL/GenBank/DDBJ databases">
        <title>High-Quality draft genome sequences of three cyanobacteria isolated from the limestone walls of the Old Cathedral of Coimbra.</title>
        <authorList>
            <person name="Tiago I."/>
            <person name="Soares F."/>
            <person name="Portugal A."/>
        </authorList>
    </citation>
    <scope>NUCLEOTIDE SEQUENCE</scope>
    <source>
        <strain evidence="3">A</strain>
    </source>
</reference>
<gene>
    <name evidence="3" type="ORF">GS601_21375</name>
</gene>
<dbReference type="EMBL" id="WVIE01000041">
    <property type="protein sequence ID" value="NDJ19808.1"/>
    <property type="molecule type" value="Genomic_DNA"/>
</dbReference>
<proteinExistence type="inferred from homology"/>
<comment type="similarity">
    <text evidence="1">Belongs to the SufE family.</text>
</comment>
<dbReference type="SUPFAM" id="SSF82649">
    <property type="entry name" value="SufE/NifU"/>
    <property type="match status" value="1"/>
</dbReference>
<dbReference type="PANTHER" id="PTHR43597:SF5">
    <property type="entry name" value="SUFE-LIKE PROTEIN 2, CHLOROPLASTIC"/>
    <property type="match status" value="1"/>
</dbReference>
<dbReference type="Pfam" id="PF02657">
    <property type="entry name" value="SufE"/>
    <property type="match status" value="1"/>
</dbReference>
<keyword evidence="4" id="KW-1185">Reference proteome</keyword>
<dbReference type="Proteomes" id="UP000646053">
    <property type="component" value="Unassembled WGS sequence"/>
</dbReference>
<evidence type="ECO:0000256" key="1">
    <source>
        <dbReference type="ARBA" id="ARBA00010282"/>
    </source>
</evidence>
<sequence>MVSLPPSLEHIVQRFERSSDPKRKYEQLIWYAKRMKPFPEEKKVSENKVPGCASQVYISARFEHDAVWFEGESDSQLVKGLVGLLIEGLNGLSPAAILQLTPDFIQTTGLTVSLTPSRANGFYNIFKMMQFKASHCSHFGGFDDGSTNANANTNDNGNRSS</sequence>
<protein>
    <submittedName>
        <fullName evidence="3">SufE family protein</fullName>
    </submittedName>
</protein>
<name>A0A8J7Z863_9CYAN</name>
<dbReference type="AlphaFoldDB" id="A0A8J7Z863"/>
<feature type="domain" description="Fe-S metabolism associated" evidence="2">
    <location>
        <begin position="13"/>
        <end position="130"/>
    </location>
</feature>
<evidence type="ECO:0000259" key="2">
    <source>
        <dbReference type="Pfam" id="PF02657"/>
    </source>
</evidence>
<dbReference type="RefSeq" id="WP_162425329.1">
    <property type="nucleotide sequence ID" value="NZ_WVIE01000041.1"/>
</dbReference>
<dbReference type="InterPro" id="IPR003808">
    <property type="entry name" value="Fe-S_metab-assoc_dom"/>
</dbReference>
<evidence type="ECO:0000313" key="3">
    <source>
        <dbReference type="EMBL" id="NDJ19808.1"/>
    </source>
</evidence>
<dbReference type="PANTHER" id="PTHR43597">
    <property type="entry name" value="SULFUR ACCEPTOR PROTEIN CSDE"/>
    <property type="match status" value="1"/>
</dbReference>